<dbReference type="PANTHER" id="PTHR13206">
    <property type="entry name" value="UBIQUITIN LIGASE PROTEIN PHF9 FANCONI ANEMIA GROUP L PROTEIN"/>
    <property type="match status" value="1"/>
</dbReference>
<evidence type="ECO:0000313" key="2">
    <source>
        <dbReference type="Proteomes" id="UP000827889"/>
    </source>
</evidence>
<dbReference type="Gene3D" id="3.10.110.20">
    <property type="entry name" value="RWD domain-like"/>
    <property type="match status" value="1"/>
</dbReference>
<evidence type="ECO:0000259" key="1">
    <source>
        <dbReference type="Pfam" id="PF18890"/>
    </source>
</evidence>
<dbReference type="RefSeq" id="XP_048130743.1">
    <property type="nucleotide sequence ID" value="XM_048274786.1"/>
</dbReference>
<dbReference type="Proteomes" id="UP000827889">
    <property type="component" value="Chromosome 2"/>
</dbReference>
<protein>
    <submittedName>
        <fullName evidence="3">E3 ubiquitin-protein ligase FANCL isoform X6</fullName>
    </submittedName>
</protein>
<dbReference type="InterPro" id="IPR043003">
    <property type="entry name" value="FANCL_d3_sf"/>
</dbReference>
<dbReference type="CDD" id="cd23831">
    <property type="entry name" value="DRWD-N_FANCL"/>
    <property type="match status" value="1"/>
</dbReference>
<name>A0ABM3H2E0_9MYRT</name>
<reference evidence="2" key="1">
    <citation type="submission" date="2025-05" db="UniProtKB">
        <authorList>
            <consortium name="RefSeq"/>
        </authorList>
    </citation>
    <scope>NUCLEOTIDE SEQUENCE [LARGE SCALE GENOMIC DNA]</scope>
</reference>
<dbReference type="PANTHER" id="PTHR13206:SF0">
    <property type="entry name" value="E3 UBIQUITIN-PROTEIN LIGASE FANCL"/>
    <property type="match status" value="1"/>
</dbReference>
<evidence type="ECO:0000313" key="3">
    <source>
        <dbReference type="RefSeq" id="XP_048130743.1"/>
    </source>
</evidence>
<dbReference type="InterPro" id="IPR016135">
    <property type="entry name" value="UBQ-conjugating_enzyme/RWD"/>
</dbReference>
<feature type="domain" description="FANCL UBC-like" evidence="1">
    <location>
        <begin position="33"/>
        <end position="118"/>
    </location>
</feature>
<gene>
    <name evidence="3" type="primary">LOC115747524</name>
</gene>
<dbReference type="InterPro" id="IPR026848">
    <property type="entry name" value="Fancl"/>
</dbReference>
<dbReference type="Pfam" id="PF18890">
    <property type="entry name" value="FANCL_d2"/>
    <property type="match status" value="1"/>
</dbReference>
<dbReference type="GeneID" id="115747524"/>
<dbReference type="Gene3D" id="3.10.110.10">
    <property type="entry name" value="Ubiquitin Conjugating Enzyme"/>
    <property type="match status" value="1"/>
</dbReference>
<accession>A0ABM3H2E0</accession>
<reference evidence="3" key="2">
    <citation type="submission" date="2025-08" db="UniProtKB">
        <authorList>
            <consortium name="RefSeq"/>
        </authorList>
    </citation>
    <scope>IDENTIFICATION</scope>
    <source>
        <tissue evidence="3">Leaf</tissue>
    </source>
</reference>
<sequence length="224" mass="25796">MMAKRGLLRAGIATECAGQIRCRELANSSSFCRKLYSEIEEVGWEHLVRLDDNLTFLSFRVLDASGRVHVMEVQVDKTYPQCPPSISGDVPYIPKIEWSATSRLKDAVIQFKKHVDTLEDFWSTLDDIDNSLWVVNPNFPCRAMCHRLVNIGCKKNLFEIIWSVFLGLSYQSPQIQRRMSSNWNVESVMLSIFPLRTNLEPRVDAQRTTSVIMRTAEELFMVFV</sequence>
<keyword evidence="2" id="KW-1185">Reference proteome</keyword>
<organism evidence="2 3">
    <name type="scientific">Rhodamnia argentea</name>
    <dbReference type="NCBI Taxonomy" id="178133"/>
    <lineage>
        <taxon>Eukaryota</taxon>
        <taxon>Viridiplantae</taxon>
        <taxon>Streptophyta</taxon>
        <taxon>Embryophyta</taxon>
        <taxon>Tracheophyta</taxon>
        <taxon>Spermatophyta</taxon>
        <taxon>Magnoliopsida</taxon>
        <taxon>eudicotyledons</taxon>
        <taxon>Gunneridae</taxon>
        <taxon>Pentapetalae</taxon>
        <taxon>rosids</taxon>
        <taxon>malvids</taxon>
        <taxon>Myrtales</taxon>
        <taxon>Myrtaceae</taxon>
        <taxon>Myrtoideae</taxon>
        <taxon>Myrteae</taxon>
        <taxon>Australasian group</taxon>
        <taxon>Rhodamnia</taxon>
    </lineage>
</organism>
<dbReference type="InterPro" id="IPR043898">
    <property type="entry name" value="FANCL_d2"/>
</dbReference>
<proteinExistence type="predicted"/>